<dbReference type="InterPro" id="IPR014529">
    <property type="entry name" value="UCP026631"/>
</dbReference>
<feature type="transmembrane region" description="Helical" evidence="2">
    <location>
        <begin position="296"/>
        <end position="314"/>
    </location>
</feature>
<evidence type="ECO:0000313" key="4">
    <source>
        <dbReference type="EMBL" id="SFA89723.1"/>
    </source>
</evidence>
<dbReference type="Pfam" id="PF03703">
    <property type="entry name" value="bPH_2"/>
    <property type="match status" value="2"/>
</dbReference>
<evidence type="ECO:0000256" key="2">
    <source>
        <dbReference type="SAM" id="Phobius"/>
    </source>
</evidence>
<dbReference type="STRING" id="988821.SAMN05421867_10392"/>
<dbReference type="EMBL" id="FOKA01000003">
    <property type="protein sequence ID" value="SFA89723.1"/>
    <property type="molecule type" value="Genomic_DNA"/>
</dbReference>
<dbReference type="RefSeq" id="WP_239078602.1">
    <property type="nucleotide sequence ID" value="NZ_BONM01000002.1"/>
</dbReference>
<reference evidence="4 5" key="1">
    <citation type="submission" date="2016-10" db="EMBL/GenBank/DDBJ databases">
        <authorList>
            <person name="de Groot N.N."/>
        </authorList>
    </citation>
    <scope>NUCLEOTIDE SEQUENCE [LARGE SCALE GENOMIC DNA]</scope>
    <source>
        <strain evidence="4 5">CGMCC 4.6945</strain>
    </source>
</reference>
<organism evidence="4 5">
    <name type="scientific">Cellulomonas marina</name>
    <dbReference type="NCBI Taxonomy" id="988821"/>
    <lineage>
        <taxon>Bacteria</taxon>
        <taxon>Bacillati</taxon>
        <taxon>Actinomycetota</taxon>
        <taxon>Actinomycetes</taxon>
        <taxon>Micrococcales</taxon>
        <taxon>Cellulomonadaceae</taxon>
        <taxon>Cellulomonas</taxon>
    </lineage>
</organism>
<dbReference type="Proteomes" id="UP000199012">
    <property type="component" value="Unassembled WGS sequence"/>
</dbReference>
<dbReference type="AlphaFoldDB" id="A0A1I0WP07"/>
<accession>A0A1I0WP07</accession>
<feature type="domain" description="YdbS-like PH" evidence="3">
    <location>
        <begin position="471"/>
        <end position="548"/>
    </location>
</feature>
<evidence type="ECO:0000313" key="5">
    <source>
        <dbReference type="Proteomes" id="UP000199012"/>
    </source>
</evidence>
<feature type="domain" description="YdbS-like PH" evidence="3">
    <location>
        <begin position="115"/>
        <end position="191"/>
    </location>
</feature>
<dbReference type="PANTHER" id="PTHR34473:SF2">
    <property type="entry name" value="UPF0699 TRANSMEMBRANE PROTEIN YDBT"/>
    <property type="match status" value="1"/>
</dbReference>
<protein>
    <submittedName>
        <fullName evidence="4">Putative membrane protein</fullName>
    </submittedName>
</protein>
<feature type="transmembrane region" description="Helical" evidence="2">
    <location>
        <begin position="63"/>
        <end position="86"/>
    </location>
</feature>
<feature type="transmembrane region" description="Helical" evidence="2">
    <location>
        <begin position="320"/>
        <end position="338"/>
    </location>
</feature>
<feature type="transmembrane region" description="Helical" evidence="2">
    <location>
        <begin position="92"/>
        <end position="115"/>
    </location>
</feature>
<keyword evidence="2" id="KW-1133">Transmembrane helix</keyword>
<keyword evidence="2" id="KW-0472">Membrane</keyword>
<name>A0A1I0WP07_9CELL</name>
<sequence length="573" mass="60205">MSAAPDPTTPDPTTPDSVTSDLATPDLPSPAPDGPVAPVTPEAVGEEAYAWRRMHPVTPVVRGWRVVVGVLAVAVFQLDSFVDLVVELGARAWLVGLGLLLVVGVIGFASSVLAWRMTRFAVTDEAVHLRQGVVFRQQRQARLDRLQAVDLVQPLLARLLGLAELRLDVAGGTGSSVALAFLREAEAEDLRVELLALAAGRQRPGTGPLPADAPLARTLTTGDEGAPPAVGPAGTQDRPHGGTSHGAHDGTDAPAPAVPAAAPVGVGDGRFTASPEQQVYEVPAGRVLLSVVRSSALVWPLVAVAGVTVPAVLFGEPGGFFVLFPAVFGALGFVWSRVNNGIGFRAATSPDGIRLRHGLTEQRAQTVPPGRVQAVRLTQTPLWRGPDWWRVEMNVAGYGGGGGGESTSSETVLLPVGPRDEAVTAVWLVLPDLGVADPRALLDTLLSADPTAREGAITSPRPARRLDPVAWRRRAAVVTDRALLARRGRFTRVLEVVPHERTQSLGVEQGPLQRRLGLASVVLHSTPGPVSPRVDHLAAADAAALLDELSVRARAARAGAAPEQWLRDVRTAP</sequence>
<feature type="region of interest" description="Disordered" evidence="1">
    <location>
        <begin position="203"/>
        <end position="259"/>
    </location>
</feature>
<proteinExistence type="predicted"/>
<evidence type="ECO:0000256" key="1">
    <source>
        <dbReference type="SAM" id="MobiDB-lite"/>
    </source>
</evidence>
<keyword evidence="2" id="KW-0812">Transmembrane</keyword>
<dbReference type="InterPro" id="IPR005182">
    <property type="entry name" value="YdbS-like_PH"/>
</dbReference>
<keyword evidence="5" id="KW-1185">Reference proteome</keyword>
<feature type="region of interest" description="Disordered" evidence="1">
    <location>
        <begin position="1"/>
        <end position="39"/>
    </location>
</feature>
<evidence type="ECO:0000259" key="3">
    <source>
        <dbReference type="Pfam" id="PF03703"/>
    </source>
</evidence>
<gene>
    <name evidence="4" type="ORF">SAMN05421867_10392</name>
</gene>
<dbReference type="PANTHER" id="PTHR34473">
    <property type="entry name" value="UPF0699 TRANSMEMBRANE PROTEIN YDBS"/>
    <property type="match status" value="1"/>
</dbReference>
<dbReference type="PIRSF" id="PIRSF026631">
    <property type="entry name" value="UCP026631"/>
    <property type="match status" value="1"/>
</dbReference>